<dbReference type="EMBL" id="KT247003">
    <property type="protein sequence ID" value="ALL41093.1"/>
    <property type="molecule type" value="mRNA"/>
</dbReference>
<sequence length="66" mass="7702">MSVRLKFNVLFLTLTALLCRLAFLRLTFLTLPFQNLCPPSYTSCPLFSKNRQTLRTLFSYTHLICN</sequence>
<protein>
    <submittedName>
        <fullName evidence="1">Uncharacterized protein</fullName>
    </submittedName>
</protein>
<evidence type="ECO:0000313" key="1">
    <source>
        <dbReference type="EMBL" id="ALL41093.1"/>
    </source>
</evidence>
<reference evidence="1" key="1">
    <citation type="submission" date="2015-07" db="EMBL/GenBank/DDBJ databases">
        <title>Elucidating the P. pachyrhizi secretome and potential effectors.</title>
        <authorList>
            <person name="de Carvalho M.C.C.G."/>
            <person name="Nascimento L.C."/>
            <person name="Darben L.M."/>
            <person name="Polizel-Podanosqui A.M."/>
            <person name="Lopes-Caitar V.S."/>
            <person name="Rocha C.S."/>
            <person name="Qi M."/>
            <person name="Carazolle M."/>
            <person name="Kuwahara M.K."/>
            <person name="Pereira G.A.G."/>
            <person name="Abdelnoor R.V."/>
            <person name="Whitham S.A."/>
            <person name="Marcelino-Guimaraes F.C."/>
        </authorList>
    </citation>
    <scope>NUCLEOTIDE SEQUENCE</scope>
</reference>
<proteinExistence type="evidence at transcript level"/>
<organism evidence="1">
    <name type="scientific">Phakopsora pachyrhizi</name>
    <name type="common">Asian soybean rust disease fungus</name>
    <dbReference type="NCBI Taxonomy" id="170000"/>
    <lineage>
        <taxon>Eukaryota</taxon>
        <taxon>Fungi</taxon>
        <taxon>Dikarya</taxon>
        <taxon>Basidiomycota</taxon>
        <taxon>Pucciniomycotina</taxon>
        <taxon>Pucciniomycetes</taxon>
        <taxon>Pucciniales</taxon>
        <taxon>Phakopsoraceae</taxon>
        <taxon>Phakopsora</taxon>
    </lineage>
</organism>
<name>A0A0S1MK21_PHAPC</name>
<accession>A0A0S1MK21</accession>
<dbReference type="AlphaFoldDB" id="A0A0S1MK21"/>